<organism evidence="3 4">
    <name type="scientific">Actinomadura parmotrematis</name>
    <dbReference type="NCBI Taxonomy" id="2864039"/>
    <lineage>
        <taxon>Bacteria</taxon>
        <taxon>Bacillati</taxon>
        <taxon>Actinomycetota</taxon>
        <taxon>Actinomycetes</taxon>
        <taxon>Streptosporangiales</taxon>
        <taxon>Thermomonosporaceae</taxon>
        <taxon>Actinomadura</taxon>
    </lineage>
</organism>
<feature type="region of interest" description="Disordered" evidence="1">
    <location>
        <begin position="1"/>
        <end position="56"/>
    </location>
</feature>
<dbReference type="CDD" id="cd16386">
    <property type="entry name" value="TcpC_N"/>
    <property type="match status" value="1"/>
</dbReference>
<dbReference type="InterPro" id="IPR035628">
    <property type="entry name" value="TcpC_C"/>
</dbReference>
<dbReference type="Proteomes" id="UP000774570">
    <property type="component" value="Unassembled WGS sequence"/>
</dbReference>
<dbReference type="Pfam" id="PF12642">
    <property type="entry name" value="TpcC"/>
    <property type="match status" value="1"/>
</dbReference>
<evidence type="ECO:0000256" key="1">
    <source>
        <dbReference type="SAM" id="MobiDB-lite"/>
    </source>
</evidence>
<evidence type="ECO:0000256" key="2">
    <source>
        <dbReference type="SAM" id="Phobius"/>
    </source>
</evidence>
<evidence type="ECO:0000313" key="4">
    <source>
        <dbReference type="Proteomes" id="UP000774570"/>
    </source>
</evidence>
<proteinExistence type="predicted"/>
<accession>A0ABS7FM97</accession>
<evidence type="ECO:0000313" key="3">
    <source>
        <dbReference type="EMBL" id="MBW8481498.1"/>
    </source>
</evidence>
<protein>
    <submittedName>
        <fullName evidence="3">Conjugal transfer protein</fullName>
    </submittedName>
</protein>
<keyword evidence="2" id="KW-0812">Transmembrane</keyword>
<feature type="transmembrane region" description="Helical" evidence="2">
    <location>
        <begin position="63"/>
        <end position="84"/>
    </location>
</feature>
<keyword evidence="2" id="KW-0472">Membrane</keyword>
<dbReference type="EMBL" id="JAIBOA010000002">
    <property type="protein sequence ID" value="MBW8481498.1"/>
    <property type="molecule type" value="Genomic_DNA"/>
</dbReference>
<name>A0ABS7FM97_9ACTN</name>
<dbReference type="Gene3D" id="3.10.450.540">
    <property type="match status" value="1"/>
</dbReference>
<dbReference type="CDD" id="cd16428">
    <property type="entry name" value="TcpC_C"/>
    <property type="match status" value="1"/>
</dbReference>
<reference evidence="3 4" key="1">
    <citation type="submission" date="2021-07" db="EMBL/GenBank/DDBJ databases">
        <title>Actinomadura sp. PM05-2 isolated from lichen.</title>
        <authorList>
            <person name="Somphong A."/>
            <person name="Phongsopitanun W."/>
            <person name="Tanasupawat S."/>
            <person name="Peongsungnone V."/>
        </authorList>
    </citation>
    <scope>NUCLEOTIDE SEQUENCE [LARGE SCALE GENOMIC DNA]</scope>
    <source>
        <strain evidence="3 4">PM05-2</strain>
    </source>
</reference>
<keyword evidence="4" id="KW-1185">Reference proteome</keyword>
<feature type="compositionally biased region" description="Basic and acidic residues" evidence="1">
    <location>
        <begin position="1"/>
        <end position="14"/>
    </location>
</feature>
<sequence length="341" mass="35245">MARRSAVHDGRDTAVAEDAGAPASFGPTADPWEPPGRQRRRGRSGGGGGGGSAGRWGGSGGRWWVWVGRAVLWAVIVVIVVNGVRAPFERFTAKTPAAGPTAAPQGTAPAGSAVGAFALQFATVYLNYDQKNSAAREAQLKPFLPDDADPGFGWNGVGRLQVQSVQVAGVDVRDAGNATVTVLARSQDRWLRLAVPVYTKDGAMVIAGRPALLPPPAKATLPSGGVRDQDTALQTELGSVLTPFFQAYASGDQSALSRFADGASIAGLGNSVNFVQVRQVVAPRGAADARTVTATVAWQLAGANGAGNGGELEQAYELSMVKKSGTWYVHDIRGTTEPGAS</sequence>
<dbReference type="InterPro" id="IPR024735">
    <property type="entry name" value="TcpC"/>
</dbReference>
<gene>
    <name evidence="3" type="ORF">K1Y72_03880</name>
</gene>
<keyword evidence="2" id="KW-1133">Transmembrane helix</keyword>
<feature type="compositionally biased region" description="Gly residues" evidence="1">
    <location>
        <begin position="44"/>
        <end position="56"/>
    </location>
</feature>
<comment type="caution">
    <text evidence="3">The sequence shown here is derived from an EMBL/GenBank/DDBJ whole genome shotgun (WGS) entry which is preliminary data.</text>
</comment>